<dbReference type="SUPFAM" id="SSF53474">
    <property type="entry name" value="alpha/beta-Hydrolases"/>
    <property type="match status" value="1"/>
</dbReference>
<dbReference type="Gene3D" id="3.40.50.1820">
    <property type="entry name" value="alpha/beta hydrolase"/>
    <property type="match status" value="1"/>
</dbReference>
<name>A0A1G1Z5K1_9BACT</name>
<proteinExistence type="predicted"/>
<feature type="non-terminal residue" evidence="2">
    <location>
        <position position="308"/>
    </location>
</feature>
<comment type="caution">
    <text evidence="2">The sequence shown here is derived from an EMBL/GenBank/DDBJ whole genome shotgun (WGS) entry which is preliminary data.</text>
</comment>
<dbReference type="AlphaFoldDB" id="A0A1G1Z5K1"/>
<accession>A0A1G1Z5K1</accession>
<dbReference type="PANTHER" id="PTHR46438:SF2">
    <property type="entry name" value="ALPHA_BETA-HYDROLASES SUPERFAMILY PROTEIN"/>
    <property type="match status" value="1"/>
</dbReference>
<dbReference type="Proteomes" id="UP000178808">
    <property type="component" value="Unassembled WGS sequence"/>
</dbReference>
<dbReference type="EMBL" id="MHIZ01000027">
    <property type="protein sequence ID" value="OGY59921.1"/>
    <property type="molecule type" value="Genomic_DNA"/>
</dbReference>
<evidence type="ECO:0000259" key="1">
    <source>
        <dbReference type="Pfam" id="PF00561"/>
    </source>
</evidence>
<protein>
    <submittedName>
        <fullName evidence="2">Hydrolase</fullName>
    </submittedName>
</protein>
<dbReference type="InterPro" id="IPR029058">
    <property type="entry name" value="AB_hydrolase_fold"/>
</dbReference>
<evidence type="ECO:0000313" key="3">
    <source>
        <dbReference type="Proteomes" id="UP000178808"/>
    </source>
</evidence>
<evidence type="ECO:0000313" key="2">
    <source>
        <dbReference type="EMBL" id="OGY59921.1"/>
    </source>
</evidence>
<reference evidence="2 3" key="1">
    <citation type="journal article" date="2016" name="Nat. Commun.">
        <title>Thousands of microbial genomes shed light on interconnected biogeochemical processes in an aquifer system.</title>
        <authorList>
            <person name="Anantharaman K."/>
            <person name="Brown C.T."/>
            <person name="Hug L.A."/>
            <person name="Sharon I."/>
            <person name="Castelle C.J."/>
            <person name="Probst A.J."/>
            <person name="Thomas B.C."/>
            <person name="Singh A."/>
            <person name="Wilkins M.J."/>
            <person name="Karaoz U."/>
            <person name="Brodie E.L."/>
            <person name="Williams K.H."/>
            <person name="Hubbard S.S."/>
            <person name="Banfield J.F."/>
        </authorList>
    </citation>
    <scope>NUCLEOTIDE SEQUENCE [LARGE SCALE GENOMIC DNA]</scope>
</reference>
<organism evidence="2 3">
    <name type="scientific">Candidatus Colwellbacteria bacterium RIFCSPLOWO2_02_FULL_44_20b</name>
    <dbReference type="NCBI Taxonomy" id="1797691"/>
    <lineage>
        <taxon>Bacteria</taxon>
        <taxon>Candidatus Colwelliibacteriota</taxon>
    </lineage>
</organism>
<dbReference type="GO" id="GO:0016787">
    <property type="term" value="F:hydrolase activity"/>
    <property type="evidence" value="ECO:0007669"/>
    <property type="project" value="UniProtKB-KW"/>
</dbReference>
<dbReference type="InterPro" id="IPR000073">
    <property type="entry name" value="AB_hydrolase_1"/>
</dbReference>
<dbReference type="PANTHER" id="PTHR46438">
    <property type="entry name" value="ALPHA/BETA-HYDROLASES SUPERFAMILY PROTEIN"/>
    <property type="match status" value="1"/>
</dbReference>
<dbReference type="Pfam" id="PF00561">
    <property type="entry name" value="Abhydrolase_1"/>
    <property type="match status" value="1"/>
</dbReference>
<dbReference type="PRINTS" id="PR00111">
    <property type="entry name" value="ABHYDROLASE"/>
</dbReference>
<feature type="domain" description="AB hydrolase-1" evidence="1">
    <location>
        <begin position="33"/>
        <end position="132"/>
    </location>
</feature>
<sequence length="308" mass="34804">MNKDIEQVGFEEKYFDTGEVKLHYLVGPNNGLPLVLIPAQGLSLESYQRVLVPLSKDFQVFAVDVRGHGKSSWTTGNYNFPNMGKDFKKLLENIIQRPAIISGNSSGGLIALWLAANVPDKVRGVILEDTPVFSAEWPRLRDDCFIYRIFKLSTETIGSSQGRNLVAFIKGMEVPIEGKQKVIQFPVWLTGIISIMVRFHEWLKPGKPVDLPLLPAEARMMIKSFSEYDPDFTRAFVNGRACKEFSHAEALVKVKCPLLVLQANWFRHPKFGLVGAMDDKDLEQLHLLAPHAQYKRITSGHMIHFENP</sequence>
<keyword evidence="2" id="KW-0378">Hydrolase</keyword>
<gene>
    <name evidence="2" type="ORF">A3I31_01975</name>
</gene>